<sequence length="116" mass="12474">MCIEECSEEYARGQTKSRVPRPTLPHMPNLEFVGLVNSLQATAEAALGDLNAATSSAARDGLLEAGRARQTAERSLKLLTMLAEKTRGNLDFTEAELLTNAIASLHARLTPSDLGH</sequence>
<proteinExistence type="predicted"/>
<dbReference type="Proteomes" id="UP000002431">
    <property type="component" value="Chromosome"/>
</dbReference>
<reference evidence="1" key="1">
    <citation type="submission" date="2006-04" db="EMBL/GenBank/DDBJ databases">
        <title>Complete sequence of chromosome of Deinococcus geothermalis DSM 11300.</title>
        <authorList>
            <consortium name="US DOE Joint Genome Institute"/>
            <person name="Copeland A."/>
            <person name="Lucas S."/>
            <person name="Lapidus A."/>
            <person name="Barry K."/>
            <person name="Detter J.C."/>
            <person name="Glavina del Rio T."/>
            <person name="Hammon N."/>
            <person name="Israni S."/>
            <person name="Dalin E."/>
            <person name="Tice H."/>
            <person name="Pitluck S."/>
            <person name="Brettin T."/>
            <person name="Bruce D."/>
            <person name="Han C."/>
            <person name="Tapia R."/>
            <person name="Saunders E."/>
            <person name="Gilna P."/>
            <person name="Schmutz J."/>
            <person name="Larimer F."/>
            <person name="Land M."/>
            <person name="Hauser L."/>
            <person name="Kyrpides N."/>
            <person name="Kim E."/>
            <person name="Daly M.J."/>
            <person name="Fredrickson J.K."/>
            <person name="Makarova K.S."/>
            <person name="Gaidamakova E.K."/>
            <person name="Zhai M."/>
            <person name="Richardson P."/>
        </authorList>
    </citation>
    <scope>NUCLEOTIDE SEQUENCE</scope>
    <source>
        <strain evidence="1">DSM 11300</strain>
    </source>
</reference>
<accession>Q1IY71</accession>
<gene>
    <name evidence="1" type="ordered locus">Dgeo_1518</name>
</gene>
<dbReference type="STRING" id="319795.Dgeo_1518"/>
<dbReference type="EMBL" id="CP000359">
    <property type="protein sequence ID" value="ABF45813.1"/>
    <property type="molecule type" value="Genomic_DNA"/>
</dbReference>
<dbReference type="AlphaFoldDB" id="Q1IY71"/>
<protein>
    <recommendedName>
        <fullName evidence="3">DUF1844 domain-containing protein</fullName>
    </recommendedName>
</protein>
<organism evidence="1 2">
    <name type="scientific">Deinococcus geothermalis (strain DSM 11300 / CIP 105573 / AG-3a)</name>
    <dbReference type="NCBI Taxonomy" id="319795"/>
    <lineage>
        <taxon>Bacteria</taxon>
        <taxon>Thermotogati</taxon>
        <taxon>Deinococcota</taxon>
        <taxon>Deinococci</taxon>
        <taxon>Deinococcales</taxon>
        <taxon>Deinococcaceae</taxon>
        <taxon>Deinococcus</taxon>
    </lineage>
</organism>
<dbReference type="eggNOG" id="ENOG502ZS64">
    <property type="taxonomic scope" value="Bacteria"/>
</dbReference>
<keyword evidence="2" id="KW-1185">Reference proteome</keyword>
<dbReference type="InterPro" id="IPR014995">
    <property type="entry name" value="DUF1844"/>
</dbReference>
<evidence type="ECO:0000313" key="2">
    <source>
        <dbReference type="Proteomes" id="UP000002431"/>
    </source>
</evidence>
<dbReference type="KEGG" id="dge:Dgeo_1518"/>
<dbReference type="Pfam" id="PF08899">
    <property type="entry name" value="DUF1844"/>
    <property type="match status" value="1"/>
</dbReference>
<name>Q1IY71_DEIGD</name>
<evidence type="ECO:0000313" key="1">
    <source>
        <dbReference type="EMBL" id="ABF45813.1"/>
    </source>
</evidence>
<dbReference type="HOGENOM" id="CLU_168847_0_0_0"/>
<evidence type="ECO:0008006" key="3">
    <source>
        <dbReference type="Google" id="ProtNLM"/>
    </source>
</evidence>